<feature type="region of interest" description="Disordered" evidence="10">
    <location>
        <begin position="1"/>
        <end position="24"/>
    </location>
</feature>
<dbReference type="AlphaFoldDB" id="A0AAW2IIK7"/>
<proteinExistence type="inferred from homology"/>
<organism evidence="12">
    <name type="scientific">Menopon gallinae</name>
    <name type="common">poultry shaft louse</name>
    <dbReference type="NCBI Taxonomy" id="328185"/>
    <lineage>
        <taxon>Eukaryota</taxon>
        <taxon>Metazoa</taxon>
        <taxon>Ecdysozoa</taxon>
        <taxon>Arthropoda</taxon>
        <taxon>Hexapoda</taxon>
        <taxon>Insecta</taxon>
        <taxon>Pterygota</taxon>
        <taxon>Neoptera</taxon>
        <taxon>Paraneoptera</taxon>
        <taxon>Psocodea</taxon>
        <taxon>Troctomorpha</taxon>
        <taxon>Phthiraptera</taxon>
        <taxon>Amblycera</taxon>
        <taxon>Menoponidae</taxon>
        <taxon>Menopon</taxon>
    </lineage>
</organism>
<feature type="domain" description="Nucleoside diphosphate kinase-like" evidence="11">
    <location>
        <begin position="60"/>
        <end position="199"/>
    </location>
</feature>
<dbReference type="PROSITE" id="PS51374">
    <property type="entry name" value="NDPK_LIKE"/>
    <property type="match status" value="1"/>
</dbReference>
<dbReference type="PANTHER" id="PTHR46161">
    <property type="entry name" value="NUCLEOSIDE DIPHOSPHATE KINASE"/>
    <property type="match status" value="1"/>
</dbReference>
<dbReference type="InterPro" id="IPR034907">
    <property type="entry name" value="NDK-like_dom"/>
</dbReference>
<comment type="caution">
    <text evidence="8">Lacks conserved residue(s) required for the propagation of feature annotation.</text>
</comment>
<dbReference type="GO" id="GO:0003341">
    <property type="term" value="P:cilium movement"/>
    <property type="evidence" value="ECO:0007669"/>
    <property type="project" value="TreeGrafter"/>
</dbReference>
<evidence type="ECO:0000256" key="9">
    <source>
        <dbReference type="RuleBase" id="RU004011"/>
    </source>
</evidence>
<keyword evidence="5" id="KW-0966">Cell projection</keyword>
<evidence type="ECO:0000259" key="11">
    <source>
        <dbReference type="SMART" id="SM00562"/>
    </source>
</evidence>
<dbReference type="InterPro" id="IPR001564">
    <property type="entry name" value="Nucleoside_diP_kinase"/>
</dbReference>
<dbReference type="Pfam" id="PF00334">
    <property type="entry name" value="NDK"/>
    <property type="match status" value="1"/>
</dbReference>
<dbReference type="GO" id="GO:0005929">
    <property type="term" value="C:cilium"/>
    <property type="evidence" value="ECO:0007669"/>
    <property type="project" value="UniProtKB-SubCell"/>
</dbReference>
<dbReference type="Pfam" id="PF05186">
    <property type="entry name" value="Dpy-30"/>
    <property type="match status" value="1"/>
</dbReference>
<dbReference type="FunFam" id="1.20.890.10:FF:000008">
    <property type="entry name" value="Nucleoside diphosphate kinase homolog 5"/>
    <property type="match status" value="1"/>
</dbReference>
<dbReference type="InterPro" id="IPR007858">
    <property type="entry name" value="Dpy-30_motif"/>
</dbReference>
<accession>A0AAW2IIK7</accession>
<dbReference type="PRINTS" id="PR01243">
    <property type="entry name" value="NUCDPKINASE"/>
</dbReference>
<evidence type="ECO:0000256" key="1">
    <source>
        <dbReference type="ARBA" id="ARBA00004138"/>
    </source>
</evidence>
<comment type="caution">
    <text evidence="12">The sequence shown here is derived from an EMBL/GenBank/DDBJ whole genome shotgun (WGS) entry which is preliminary data.</text>
</comment>
<evidence type="ECO:0000256" key="10">
    <source>
        <dbReference type="SAM" id="MobiDB-lite"/>
    </source>
</evidence>
<evidence type="ECO:0000256" key="5">
    <source>
        <dbReference type="ARBA" id="ARBA00023273"/>
    </source>
</evidence>
<reference evidence="12" key="1">
    <citation type="journal article" date="2024" name="Gigascience">
        <title>Chromosome-level genome of the poultry shaft louse Menopon gallinae provides insight into the host-switching and adaptive evolution of parasitic lice.</title>
        <authorList>
            <person name="Xu Y."/>
            <person name="Ma L."/>
            <person name="Liu S."/>
            <person name="Liang Y."/>
            <person name="Liu Q."/>
            <person name="He Z."/>
            <person name="Tian L."/>
            <person name="Duan Y."/>
            <person name="Cai W."/>
            <person name="Li H."/>
            <person name="Song F."/>
        </authorList>
    </citation>
    <scope>NUCLEOTIDE SEQUENCE</scope>
    <source>
        <strain evidence="12">Cailab_2023a</strain>
    </source>
</reference>
<evidence type="ECO:0000313" key="12">
    <source>
        <dbReference type="EMBL" id="KAL0281350.1"/>
    </source>
</evidence>
<gene>
    <name evidence="12" type="ORF">PYX00_002361</name>
</gene>
<comment type="subcellular location">
    <subcellularLocation>
        <location evidence="1">Cell projection</location>
        <location evidence="1">Cilium</location>
    </subcellularLocation>
</comment>
<dbReference type="GO" id="GO:1902176">
    <property type="term" value="P:negative regulation of oxidative stress-induced intrinsic apoptotic signaling pathway"/>
    <property type="evidence" value="ECO:0007669"/>
    <property type="project" value="TreeGrafter"/>
</dbReference>
<dbReference type="SMART" id="SM00562">
    <property type="entry name" value="NDK"/>
    <property type="match status" value="1"/>
</dbReference>
<name>A0AAW2IIK7_9NEOP</name>
<dbReference type="SUPFAM" id="SSF54919">
    <property type="entry name" value="Nucleoside diphosphate kinase, NDK"/>
    <property type="match status" value="1"/>
</dbReference>
<evidence type="ECO:0000256" key="7">
    <source>
        <dbReference type="ARBA" id="ARBA00080200"/>
    </source>
</evidence>
<dbReference type="GO" id="GO:0006241">
    <property type="term" value="P:CTP biosynthetic process"/>
    <property type="evidence" value="ECO:0007669"/>
    <property type="project" value="InterPro"/>
</dbReference>
<evidence type="ECO:0000256" key="6">
    <source>
        <dbReference type="ARBA" id="ARBA00072632"/>
    </source>
</evidence>
<dbReference type="PANTHER" id="PTHR46161:SF1">
    <property type="entry name" value="NUCLEOSIDE DIPHOSPHATE KINASE HOMOLOG 5"/>
    <property type="match status" value="1"/>
</dbReference>
<evidence type="ECO:0000256" key="2">
    <source>
        <dbReference type="ARBA" id="ARBA00008142"/>
    </source>
</evidence>
<dbReference type="GO" id="GO:0006228">
    <property type="term" value="P:UTP biosynthetic process"/>
    <property type="evidence" value="ECO:0007669"/>
    <property type="project" value="InterPro"/>
</dbReference>
<dbReference type="GO" id="GO:0004550">
    <property type="term" value="F:nucleoside diphosphate kinase activity"/>
    <property type="evidence" value="ECO:0007669"/>
    <property type="project" value="InterPro"/>
</dbReference>
<comment type="similarity">
    <text evidence="2 8 9">Belongs to the NDK family.</text>
</comment>
<dbReference type="EMBL" id="JARGDH010000001">
    <property type="protein sequence ID" value="KAL0281350.1"/>
    <property type="molecule type" value="Genomic_DNA"/>
</dbReference>
<evidence type="ECO:0000256" key="4">
    <source>
        <dbReference type="ARBA" id="ARBA00022801"/>
    </source>
</evidence>
<protein>
    <recommendedName>
        <fullName evidence="6">Nucleoside diphosphate kinase homolog 5</fullName>
    </recommendedName>
    <alternativeName>
        <fullName evidence="7">3'-5' exonuclease NME5</fullName>
    </alternativeName>
</protein>
<dbReference type="GO" id="GO:0016787">
    <property type="term" value="F:hydrolase activity"/>
    <property type="evidence" value="ECO:0007669"/>
    <property type="project" value="UniProtKB-KW"/>
</dbReference>
<dbReference type="CDD" id="cd22970">
    <property type="entry name" value="DD_NDKH5-like"/>
    <property type="match status" value="1"/>
</dbReference>
<dbReference type="GO" id="GO:0006183">
    <property type="term" value="P:GTP biosynthetic process"/>
    <property type="evidence" value="ECO:0007669"/>
    <property type="project" value="InterPro"/>
</dbReference>
<dbReference type="Gene3D" id="1.20.890.10">
    <property type="entry name" value="cAMP-dependent protein kinase regulatory subunit, dimerization-anchoring domain"/>
    <property type="match status" value="1"/>
</dbReference>
<keyword evidence="3" id="KW-0217">Developmental protein</keyword>
<dbReference type="InterPro" id="IPR036850">
    <property type="entry name" value="NDK-like_dom_sf"/>
</dbReference>
<dbReference type="Gene3D" id="3.30.70.141">
    <property type="entry name" value="Nucleoside diphosphate kinase-like domain"/>
    <property type="match status" value="1"/>
</dbReference>
<keyword evidence="4" id="KW-0378">Hydrolase</keyword>
<evidence type="ECO:0000256" key="8">
    <source>
        <dbReference type="PROSITE-ProRule" id="PRU00706"/>
    </source>
</evidence>
<evidence type="ECO:0000256" key="3">
    <source>
        <dbReference type="ARBA" id="ARBA00022473"/>
    </source>
</evidence>
<feature type="compositionally biased region" description="Basic and acidic residues" evidence="10">
    <location>
        <begin position="1"/>
        <end position="12"/>
    </location>
</feature>
<sequence length="262" mass="30196">MSEESRDGERPGEMGGEDMYNYQTPPVPDSFWTPTVCPESEHPYIIRGDFRMDPEIKCSPDLTLALIKPDGMKYLDEIESLIREQGFYVVQRRLVHLSPEQASNFYKDHYGEPFYPALVTAVSAGPIKVLVLRAREAVERWKHICGPRIVAEARKMWPESLRALYGTPGEDHKNVCHGSATPEKALEEIRFFFPHMILDPNILDEIQVEDYLRDYVNPTLLEGLTQVCKHKPIDPVLWLAEWLLMNNPYKPKMERLIALTPT</sequence>